<name>A0A1F7I8Q9_9BACT</name>
<keyword evidence="1" id="KW-0812">Transmembrane</keyword>
<feature type="domain" description="DUF305" evidence="2">
    <location>
        <begin position="34"/>
        <end position="125"/>
    </location>
</feature>
<evidence type="ECO:0000259" key="2">
    <source>
        <dbReference type="Pfam" id="PF03713"/>
    </source>
</evidence>
<dbReference type="Gene3D" id="1.20.1260.10">
    <property type="match status" value="1"/>
</dbReference>
<accession>A0A1F7I8Q9</accession>
<proteinExistence type="predicted"/>
<dbReference type="EMBL" id="MGAG01000037">
    <property type="protein sequence ID" value="OGK39755.1"/>
    <property type="molecule type" value="Genomic_DNA"/>
</dbReference>
<comment type="caution">
    <text evidence="3">The sequence shown here is derived from an EMBL/GenBank/DDBJ whole genome shotgun (WGS) entry which is preliminary data.</text>
</comment>
<evidence type="ECO:0000256" key="1">
    <source>
        <dbReference type="SAM" id="Phobius"/>
    </source>
</evidence>
<dbReference type="Proteomes" id="UP000177698">
    <property type="component" value="Unassembled WGS sequence"/>
</dbReference>
<sequence length="131" mass="14789">MKNQPILYAIIGLLLGVLLTTYTASNAVNNNMTGMMQMMGMRTNEGNNQHGMGMESSMDEMMESIETQEGDEFDKAFISAMIVHHQGAIEMANEAKIKARHEEIKNLAEDIISAQTKEINLMQEWQNNWGY</sequence>
<reference evidence="3 4" key="1">
    <citation type="journal article" date="2016" name="Nat. Commun.">
        <title>Thousands of microbial genomes shed light on interconnected biogeochemical processes in an aquifer system.</title>
        <authorList>
            <person name="Anantharaman K."/>
            <person name="Brown C.T."/>
            <person name="Hug L.A."/>
            <person name="Sharon I."/>
            <person name="Castelle C.J."/>
            <person name="Probst A.J."/>
            <person name="Thomas B.C."/>
            <person name="Singh A."/>
            <person name="Wilkins M.J."/>
            <person name="Karaoz U."/>
            <person name="Brodie E.L."/>
            <person name="Williams K.H."/>
            <person name="Hubbard S.S."/>
            <person name="Banfield J.F."/>
        </authorList>
    </citation>
    <scope>NUCLEOTIDE SEQUENCE [LARGE SCALE GENOMIC DNA]</scope>
</reference>
<dbReference type="Pfam" id="PF03713">
    <property type="entry name" value="DUF305"/>
    <property type="match status" value="1"/>
</dbReference>
<dbReference type="PANTHER" id="PTHR36933">
    <property type="entry name" value="SLL0788 PROTEIN"/>
    <property type="match status" value="1"/>
</dbReference>
<evidence type="ECO:0000313" key="4">
    <source>
        <dbReference type="Proteomes" id="UP000177698"/>
    </source>
</evidence>
<dbReference type="InterPro" id="IPR005183">
    <property type="entry name" value="DUF305_CopM-like"/>
</dbReference>
<feature type="transmembrane region" description="Helical" evidence="1">
    <location>
        <begin position="6"/>
        <end position="28"/>
    </location>
</feature>
<protein>
    <recommendedName>
        <fullName evidence="2">DUF305 domain-containing protein</fullName>
    </recommendedName>
</protein>
<evidence type="ECO:0000313" key="3">
    <source>
        <dbReference type="EMBL" id="OGK39755.1"/>
    </source>
</evidence>
<dbReference type="InterPro" id="IPR012347">
    <property type="entry name" value="Ferritin-like"/>
</dbReference>
<keyword evidence="1" id="KW-0472">Membrane</keyword>
<organism evidence="3 4">
    <name type="scientific">Candidatus Roizmanbacteria bacterium RIFCSPLOWO2_01_FULL_37_12</name>
    <dbReference type="NCBI Taxonomy" id="1802056"/>
    <lineage>
        <taxon>Bacteria</taxon>
        <taxon>Candidatus Roizmaniibacteriota</taxon>
    </lineage>
</organism>
<dbReference type="AlphaFoldDB" id="A0A1F7I8Q9"/>
<keyword evidence="1" id="KW-1133">Transmembrane helix</keyword>
<gene>
    <name evidence="3" type="ORF">A2954_05010</name>
</gene>
<dbReference type="STRING" id="1802056.A2954_05010"/>
<dbReference type="PANTHER" id="PTHR36933:SF1">
    <property type="entry name" value="SLL0788 PROTEIN"/>
    <property type="match status" value="1"/>
</dbReference>